<evidence type="ECO:0000313" key="2">
    <source>
        <dbReference type="Proteomes" id="UP001611251"/>
    </source>
</evidence>
<keyword evidence="2" id="KW-1185">Reference proteome</keyword>
<dbReference type="Proteomes" id="UP001611251">
    <property type="component" value="Unassembled WGS sequence"/>
</dbReference>
<organism evidence="1 2">
    <name type="scientific">Pantoea osteomyelitidis</name>
    <dbReference type="NCBI Taxonomy" id="3230026"/>
    <lineage>
        <taxon>Bacteria</taxon>
        <taxon>Pseudomonadati</taxon>
        <taxon>Pseudomonadota</taxon>
        <taxon>Gammaproteobacteria</taxon>
        <taxon>Enterobacterales</taxon>
        <taxon>Erwiniaceae</taxon>
        <taxon>Pantoea</taxon>
    </lineage>
</organism>
<accession>A0ABW7Q4C4</accession>
<protein>
    <submittedName>
        <fullName evidence="1">Uncharacterized protein</fullName>
    </submittedName>
</protein>
<reference evidence="1 2" key="1">
    <citation type="submission" date="2024-08" db="EMBL/GenBank/DDBJ databases">
        <title>Pantoea ronii - a newly identified human opportunistic pathogen.</title>
        <authorList>
            <person name="Keidar-Friedman D."/>
            <person name="Sorek N."/>
            <person name="Leshin-Carmel D."/>
            <person name="Tsur A."/>
            <person name="Amsalem M."/>
            <person name="Tolkach D."/>
            <person name="Brosh-Nissimov T."/>
        </authorList>
    </citation>
    <scope>NUCLEOTIDE SEQUENCE [LARGE SCALE GENOMIC DNA]</scope>
    <source>
        <strain evidence="1 2">AA23256</strain>
    </source>
</reference>
<sequence>MNAGLIISDMAPRVYLQPQNLSGLADVTRCPARTAVAKAAAGKAVATEIRNPVPVLSALRQTDIFLEAGTVLQARSEVVMQRQAEAQDVLIYAAEVALVSQAVRPYWR</sequence>
<dbReference type="EMBL" id="JBGFSN010000012">
    <property type="protein sequence ID" value="MFH8136281.1"/>
    <property type="molecule type" value="Genomic_DNA"/>
</dbReference>
<comment type="caution">
    <text evidence="1">The sequence shown here is derived from an EMBL/GenBank/DDBJ whole genome shotgun (WGS) entry which is preliminary data.</text>
</comment>
<proteinExistence type="predicted"/>
<dbReference type="RefSeq" id="WP_397217930.1">
    <property type="nucleotide sequence ID" value="NZ_JBGFSN010000012.1"/>
</dbReference>
<name>A0ABW7Q4C4_9GAMM</name>
<gene>
    <name evidence="1" type="ORF">ABU178_19205</name>
</gene>
<evidence type="ECO:0000313" key="1">
    <source>
        <dbReference type="EMBL" id="MFH8136281.1"/>
    </source>
</evidence>